<evidence type="ECO:0000256" key="6">
    <source>
        <dbReference type="ARBA" id="ARBA00023004"/>
    </source>
</evidence>
<evidence type="ECO:0000256" key="4">
    <source>
        <dbReference type="ARBA" id="ARBA00022617"/>
    </source>
</evidence>
<dbReference type="CDD" id="cd20628">
    <property type="entry name" value="CYP4"/>
    <property type="match status" value="1"/>
</dbReference>
<keyword evidence="12" id="KW-1133">Transmembrane helix</keyword>
<dbReference type="InterPro" id="IPR050196">
    <property type="entry name" value="Cytochrome_P450_Monoox"/>
</dbReference>
<dbReference type="Pfam" id="PF00067">
    <property type="entry name" value="p450"/>
    <property type="match status" value="2"/>
</dbReference>
<evidence type="ECO:0000256" key="12">
    <source>
        <dbReference type="SAM" id="Phobius"/>
    </source>
</evidence>
<keyword evidence="10" id="KW-0560">Oxidoreductase</keyword>
<reference evidence="13 14" key="1">
    <citation type="journal article" date="2011" name="Science">
        <title>The ecoresponsive genome of Daphnia pulex.</title>
        <authorList>
            <person name="Colbourne J.K."/>
            <person name="Pfrender M.E."/>
            <person name="Gilbert D."/>
            <person name="Thomas W.K."/>
            <person name="Tucker A."/>
            <person name="Oakley T.H."/>
            <person name="Tokishita S."/>
            <person name="Aerts A."/>
            <person name="Arnold G.J."/>
            <person name="Basu M.K."/>
            <person name="Bauer D.J."/>
            <person name="Caceres C.E."/>
            <person name="Carmel L."/>
            <person name="Casola C."/>
            <person name="Choi J.H."/>
            <person name="Detter J.C."/>
            <person name="Dong Q."/>
            <person name="Dusheyko S."/>
            <person name="Eads B.D."/>
            <person name="Frohlich T."/>
            <person name="Geiler-Samerotte K.A."/>
            <person name="Gerlach D."/>
            <person name="Hatcher P."/>
            <person name="Jogdeo S."/>
            <person name="Krijgsveld J."/>
            <person name="Kriventseva E.V."/>
            <person name="Kultz D."/>
            <person name="Laforsch C."/>
            <person name="Lindquist E."/>
            <person name="Lopez J."/>
            <person name="Manak J.R."/>
            <person name="Muller J."/>
            <person name="Pangilinan J."/>
            <person name="Patwardhan R.P."/>
            <person name="Pitluck S."/>
            <person name="Pritham E.J."/>
            <person name="Rechtsteiner A."/>
            <person name="Rho M."/>
            <person name="Rogozin I.B."/>
            <person name="Sakarya O."/>
            <person name="Salamov A."/>
            <person name="Schaack S."/>
            <person name="Shapiro H."/>
            <person name="Shiga Y."/>
            <person name="Skalitzky C."/>
            <person name="Smith Z."/>
            <person name="Souvorov A."/>
            <person name="Sung W."/>
            <person name="Tang Z."/>
            <person name="Tsuchiya D."/>
            <person name="Tu H."/>
            <person name="Vos H."/>
            <person name="Wang M."/>
            <person name="Wolf Y.I."/>
            <person name="Yamagata H."/>
            <person name="Yamada T."/>
            <person name="Ye Y."/>
            <person name="Shaw J.R."/>
            <person name="Andrews J."/>
            <person name="Crease T.J."/>
            <person name="Tang H."/>
            <person name="Lucas S.M."/>
            <person name="Robertson H.M."/>
            <person name="Bork P."/>
            <person name="Koonin E.V."/>
            <person name="Zdobnov E.M."/>
            <person name="Grigoriev I.V."/>
            <person name="Lynch M."/>
            <person name="Boore J.L."/>
        </authorList>
    </citation>
    <scope>NUCLEOTIDE SEQUENCE [LARGE SCALE GENOMIC DNA]</scope>
</reference>
<keyword evidence="9 10" id="KW-0479">Metal-binding</keyword>
<gene>
    <name evidence="13" type="ORF">DAPPUDRAFT_311473</name>
</gene>
<comment type="similarity">
    <text evidence="3 10">Belongs to the cytochrome P450 family.</text>
</comment>
<dbReference type="PANTHER" id="PTHR24291:SF189">
    <property type="entry name" value="CYTOCHROME P450 4C3-RELATED"/>
    <property type="match status" value="1"/>
</dbReference>
<evidence type="ECO:0000256" key="2">
    <source>
        <dbReference type="ARBA" id="ARBA00004586"/>
    </source>
</evidence>
<comment type="subcellular location">
    <subcellularLocation>
        <location evidence="2">Endoplasmic reticulum membrane</location>
    </subcellularLocation>
</comment>
<evidence type="ECO:0000256" key="8">
    <source>
        <dbReference type="ARBA" id="ARBA00023136"/>
    </source>
</evidence>
<evidence type="ECO:0000256" key="10">
    <source>
        <dbReference type="RuleBase" id="RU000461"/>
    </source>
</evidence>
<dbReference type="OMA" id="LKWFTFM"/>
<evidence type="ECO:0000256" key="9">
    <source>
        <dbReference type="PIRSR" id="PIRSR602401-1"/>
    </source>
</evidence>
<evidence type="ECO:0000256" key="5">
    <source>
        <dbReference type="ARBA" id="ARBA00022824"/>
    </source>
</evidence>
<keyword evidence="14" id="KW-1185">Reference proteome</keyword>
<dbReference type="SUPFAM" id="SSF48264">
    <property type="entry name" value="Cytochrome P450"/>
    <property type="match status" value="1"/>
</dbReference>
<dbReference type="InterPro" id="IPR017972">
    <property type="entry name" value="Cyt_P450_CS"/>
</dbReference>
<keyword evidence="7 10" id="KW-0503">Monooxygenase</keyword>
<dbReference type="InterPro" id="IPR001128">
    <property type="entry name" value="Cyt_P450"/>
</dbReference>
<evidence type="ECO:0000256" key="11">
    <source>
        <dbReference type="SAM" id="MobiDB-lite"/>
    </source>
</evidence>
<keyword evidence="12" id="KW-0812">Transmembrane</keyword>
<dbReference type="EMBL" id="GL732526">
    <property type="protein sequence ID" value="EFX88346.1"/>
    <property type="molecule type" value="Genomic_DNA"/>
</dbReference>
<dbReference type="HOGENOM" id="CLU_001570_5_1_1"/>
<dbReference type="OrthoDB" id="6375668at2759"/>
<feature type="binding site" description="axial binding residue" evidence="9">
    <location>
        <position position="432"/>
    </location>
    <ligand>
        <name>heme</name>
        <dbReference type="ChEBI" id="CHEBI:30413"/>
    </ligand>
    <ligandPart>
        <name>Fe</name>
        <dbReference type="ChEBI" id="CHEBI:18248"/>
    </ligandPart>
</feature>
<evidence type="ECO:0000256" key="3">
    <source>
        <dbReference type="ARBA" id="ARBA00010617"/>
    </source>
</evidence>
<evidence type="ECO:0008006" key="15">
    <source>
        <dbReference type="Google" id="ProtNLM"/>
    </source>
</evidence>
<keyword evidence="8 12" id="KW-0472">Membrane</keyword>
<dbReference type="KEGG" id="dpx:DAPPUDRAFT_311473"/>
<sequence length="491" mass="55907">MLDMLRTRWSSPLSLTFTAVVVLLAAGYYWVWCRSRFVRLIDALPGPKPLPLLGNLLDVANIPLDEIVLSVSRYNPIYKLWIGFYPTVVIAHPELWKSSGESWRERRSLLNPAFHFQILNGFVETFNDLSLDCAAKMEESLGRTGQKEMNVFSIMSKLVLDILCETSMGGKVWSEVESTKFAKGIDVLENIFRQRLIHKPWLRIDWIFKLTSLYRQQKQVLSDTNASVDKVIKNRRQSHKHSGQSDDSVSTIDEDSRPKKRLAFLDLLMVKASEENSDMSDEILRNEVSTFMAAGLDSTAVAFNWFLYLIAKHPDHQKLVTDELDLIFGDSDRPVTAHDLTRLKYLECCIKETLRMYPPFPAVSRYLSEDVQSGGYTLPRGVTVVINIFAAHHDPTVFPDPDAFKPERFLPENSVGRHPYAFIPFSAGPRNCIAQKYAMMELKVCLANILRRLKFSLVDPSAPLEIPSPQLLLKPKNGKCNLIVSKRLDIS</sequence>
<dbReference type="GO" id="GO:0005506">
    <property type="term" value="F:iron ion binding"/>
    <property type="evidence" value="ECO:0007669"/>
    <property type="project" value="InterPro"/>
</dbReference>
<dbReference type="InterPro" id="IPR036396">
    <property type="entry name" value="Cyt_P450_sf"/>
</dbReference>
<dbReference type="GO" id="GO:0004497">
    <property type="term" value="F:monooxygenase activity"/>
    <property type="evidence" value="ECO:0007669"/>
    <property type="project" value="UniProtKB-KW"/>
</dbReference>
<dbReference type="InParanoid" id="E9FX02"/>
<keyword evidence="5" id="KW-0256">Endoplasmic reticulum</keyword>
<keyword evidence="4 9" id="KW-0349">Heme</keyword>
<name>E9FX02_DAPPU</name>
<dbReference type="PRINTS" id="PR00385">
    <property type="entry name" value="P450"/>
</dbReference>
<evidence type="ECO:0000256" key="7">
    <source>
        <dbReference type="ARBA" id="ARBA00023033"/>
    </source>
</evidence>
<dbReference type="GO" id="GO:0016705">
    <property type="term" value="F:oxidoreductase activity, acting on paired donors, with incorporation or reduction of molecular oxygen"/>
    <property type="evidence" value="ECO:0007669"/>
    <property type="project" value="InterPro"/>
</dbReference>
<dbReference type="eggNOG" id="KOG0157">
    <property type="taxonomic scope" value="Eukaryota"/>
</dbReference>
<comment type="cofactor">
    <cofactor evidence="1 9">
        <name>heme</name>
        <dbReference type="ChEBI" id="CHEBI:30413"/>
    </cofactor>
</comment>
<dbReference type="InterPro" id="IPR002401">
    <property type="entry name" value="Cyt_P450_E_grp-I"/>
</dbReference>
<feature type="transmembrane region" description="Helical" evidence="12">
    <location>
        <begin position="12"/>
        <end position="32"/>
    </location>
</feature>
<evidence type="ECO:0000256" key="1">
    <source>
        <dbReference type="ARBA" id="ARBA00001971"/>
    </source>
</evidence>
<dbReference type="GO" id="GO:0005789">
    <property type="term" value="C:endoplasmic reticulum membrane"/>
    <property type="evidence" value="ECO:0007669"/>
    <property type="project" value="UniProtKB-SubCell"/>
</dbReference>
<evidence type="ECO:0000313" key="13">
    <source>
        <dbReference type="EMBL" id="EFX88346.1"/>
    </source>
</evidence>
<protein>
    <recommendedName>
        <fullName evidence="15">Cytochrome P450</fullName>
    </recommendedName>
</protein>
<dbReference type="PRINTS" id="PR00463">
    <property type="entry name" value="EP450I"/>
</dbReference>
<dbReference type="PROSITE" id="PS00086">
    <property type="entry name" value="CYTOCHROME_P450"/>
    <property type="match status" value="1"/>
</dbReference>
<keyword evidence="6 9" id="KW-0408">Iron</keyword>
<organism evidence="13 14">
    <name type="scientific">Daphnia pulex</name>
    <name type="common">Water flea</name>
    <dbReference type="NCBI Taxonomy" id="6669"/>
    <lineage>
        <taxon>Eukaryota</taxon>
        <taxon>Metazoa</taxon>
        <taxon>Ecdysozoa</taxon>
        <taxon>Arthropoda</taxon>
        <taxon>Crustacea</taxon>
        <taxon>Branchiopoda</taxon>
        <taxon>Diplostraca</taxon>
        <taxon>Cladocera</taxon>
        <taxon>Anomopoda</taxon>
        <taxon>Daphniidae</taxon>
        <taxon>Daphnia</taxon>
    </lineage>
</organism>
<dbReference type="PANTHER" id="PTHR24291">
    <property type="entry name" value="CYTOCHROME P450 FAMILY 4"/>
    <property type="match status" value="1"/>
</dbReference>
<proteinExistence type="inferred from homology"/>
<dbReference type="Proteomes" id="UP000000305">
    <property type="component" value="Unassembled WGS sequence"/>
</dbReference>
<dbReference type="GO" id="GO:0020037">
    <property type="term" value="F:heme binding"/>
    <property type="evidence" value="ECO:0007669"/>
    <property type="project" value="InterPro"/>
</dbReference>
<evidence type="ECO:0000313" key="14">
    <source>
        <dbReference type="Proteomes" id="UP000000305"/>
    </source>
</evidence>
<feature type="region of interest" description="Disordered" evidence="11">
    <location>
        <begin position="234"/>
        <end position="254"/>
    </location>
</feature>
<dbReference type="AlphaFoldDB" id="E9FX02"/>
<dbReference type="Gene3D" id="1.10.630.10">
    <property type="entry name" value="Cytochrome P450"/>
    <property type="match status" value="1"/>
</dbReference>
<accession>E9FX02</accession>